<sequence>METAPIIDVPVVIIGGGGVGLSLSCFLSNYKVDHVLFEKHPSTSVLPKAHYLNQRTIEIFRQHGLYDAVTAQSAPLHNMSRVEWRTTLGGDGPFDRRLLSYMNAAGGGPSSPTTEAYRRDSAVSSSNLPLLRLEPILRRIAEERNPRGIFFNTRVDDWEETENHVLVTITQADGTSVRYRAQYVVACDGGKMSTKKLGIKMEGLAGIIDFVSTHFKADLSDYWDDRTLITHFINPEGGSMAHLDCGALLQMGPTWGRHSEEWVLTFGFPMTDSKRFDTEALPARIRQLLKLPDLDMQVLHVNHWVLDRVVADKYRSRPSGRVFIAGDAAHRRPPASGLGLNTGIEDALNLSWKLAFVLSRKASPALLDSYEAERRPIGIRNSDWAFFSFTNMNVLTAGVGLVPGAKEMNHARFAQLFEDSERGRAALHHVRRVLKTQNVEYSAHNIELGFDYDNSTADDSADGAAAGVLVADGSPAPDVDPEGQVYVPTTRPGHRLPHAWIIQDGKVISTHDLIKGNIKSKVGSGESEGRADFVLITDEDGEKWVDAVGEIGETETTILKNVNIATAQIRARDITRPKGLCLDQDDAWAGLKQVGAGGAVLVRPDNFVAWRSAKMSETPEKDLRAALASLMRLDLDLDMKTNPKSSADEVSAVALAAVEVNGGSAVSDDASTTGSSSIATPENERLEPIKLDVEAHEVGADGLVEAIIDGLQVPVDETAAGEEVFVVE</sequence>
<dbReference type="EMBL" id="KN847317">
    <property type="protein sequence ID" value="KIW61436.1"/>
    <property type="molecule type" value="Genomic_DNA"/>
</dbReference>
<dbReference type="Proteomes" id="UP000054342">
    <property type="component" value="Unassembled WGS sequence"/>
</dbReference>
<dbReference type="STRING" id="348802.A0A0D2DGK5"/>
<dbReference type="PANTHER" id="PTHR43004:SF19">
    <property type="entry name" value="BINDING MONOOXYGENASE, PUTATIVE (JCVI)-RELATED"/>
    <property type="match status" value="1"/>
</dbReference>
<dbReference type="RefSeq" id="XP_013322020.1">
    <property type="nucleotide sequence ID" value="XM_013466566.1"/>
</dbReference>
<evidence type="ECO:0000313" key="8">
    <source>
        <dbReference type="Proteomes" id="UP000054342"/>
    </source>
</evidence>
<organism evidence="7 8">
    <name type="scientific">Exophiala xenobiotica</name>
    <dbReference type="NCBI Taxonomy" id="348802"/>
    <lineage>
        <taxon>Eukaryota</taxon>
        <taxon>Fungi</taxon>
        <taxon>Dikarya</taxon>
        <taxon>Ascomycota</taxon>
        <taxon>Pezizomycotina</taxon>
        <taxon>Eurotiomycetes</taxon>
        <taxon>Chaetothyriomycetidae</taxon>
        <taxon>Chaetothyriales</taxon>
        <taxon>Herpotrichiellaceae</taxon>
        <taxon>Exophiala</taxon>
    </lineage>
</organism>
<keyword evidence="8" id="KW-1185">Reference proteome</keyword>
<dbReference type="GO" id="GO:0071949">
    <property type="term" value="F:FAD binding"/>
    <property type="evidence" value="ECO:0007669"/>
    <property type="project" value="InterPro"/>
</dbReference>
<feature type="domain" description="FAD-binding" evidence="6">
    <location>
        <begin position="8"/>
        <end position="383"/>
    </location>
</feature>
<dbReference type="Pfam" id="PF21274">
    <property type="entry name" value="Rng_hyd_C"/>
    <property type="match status" value="1"/>
</dbReference>
<dbReference type="RefSeq" id="XP_013322021.1">
    <property type="nucleotide sequence ID" value="XM_013466567.1"/>
</dbReference>
<dbReference type="Pfam" id="PF01494">
    <property type="entry name" value="FAD_binding_3"/>
    <property type="match status" value="1"/>
</dbReference>
<feature type="region of interest" description="Disordered" evidence="5">
    <location>
        <begin position="664"/>
        <end position="683"/>
    </location>
</feature>
<proteinExistence type="predicted"/>
<dbReference type="EMBL" id="KN847317">
    <property type="protein sequence ID" value="KIW61437.1"/>
    <property type="molecule type" value="Genomic_DNA"/>
</dbReference>
<dbReference type="Gene3D" id="3.40.30.120">
    <property type="match status" value="1"/>
</dbReference>
<dbReference type="GO" id="GO:0016709">
    <property type="term" value="F:oxidoreductase activity, acting on paired donors, with incorporation or reduction of molecular oxygen, NAD(P)H as one donor, and incorporation of one atom of oxygen"/>
    <property type="evidence" value="ECO:0007669"/>
    <property type="project" value="UniProtKB-ARBA"/>
</dbReference>
<dbReference type="SUPFAM" id="SSF51905">
    <property type="entry name" value="FAD/NAD(P)-binding domain"/>
    <property type="match status" value="1"/>
</dbReference>
<dbReference type="GeneID" id="25323465"/>
<keyword evidence="4" id="KW-0560">Oxidoreductase</keyword>
<dbReference type="InterPro" id="IPR002938">
    <property type="entry name" value="FAD-bd"/>
</dbReference>
<dbReference type="OrthoDB" id="2690153at2759"/>
<name>A0A0D2DGK5_9EURO</name>
<dbReference type="PANTHER" id="PTHR43004">
    <property type="entry name" value="TRK SYSTEM POTASSIUM UPTAKE PROTEIN"/>
    <property type="match status" value="1"/>
</dbReference>
<dbReference type="Gene3D" id="3.30.9.10">
    <property type="entry name" value="D-Amino Acid Oxidase, subunit A, domain 2"/>
    <property type="match status" value="1"/>
</dbReference>
<comment type="cofactor">
    <cofactor evidence="1">
        <name>FAD</name>
        <dbReference type="ChEBI" id="CHEBI:57692"/>
    </cofactor>
</comment>
<evidence type="ECO:0000256" key="3">
    <source>
        <dbReference type="ARBA" id="ARBA00022827"/>
    </source>
</evidence>
<dbReference type="Gene3D" id="3.50.50.60">
    <property type="entry name" value="FAD/NAD(P)-binding domain"/>
    <property type="match status" value="1"/>
</dbReference>
<keyword evidence="3" id="KW-0274">FAD</keyword>
<evidence type="ECO:0000256" key="1">
    <source>
        <dbReference type="ARBA" id="ARBA00001974"/>
    </source>
</evidence>
<evidence type="ECO:0000259" key="6">
    <source>
        <dbReference type="Pfam" id="PF01494"/>
    </source>
</evidence>
<dbReference type="HOGENOM" id="CLU_009665_14_0_1"/>
<dbReference type="PRINTS" id="PR00420">
    <property type="entry name" value="RNGMNOXGNASE"/>
</dbReference>
<evidence type="ECO:0000313" key="7">
    <source>
        <dbReference type="EMBL" id="KIW61437.1"/>
    </source>
</evidence>
<evidence type="ECO:0000256" key="5">
    <source>
        <dbReference type="SAM" id="MobiDB-lite"/>
    </source>
</evidence>
<protein>
    <recommendedName>
        <fullName evidence="6">FAD-binding domain-containing protein</fullName>
    </recommendedName>
</protein>
<reference evidence="7 8" key="1">
    <citation type="submission" date="2015-01" db="EMBL/GenBank/DDBJ databases">
        <title>The Genome Sequence of Exophiala xenobiotica CBS118157.</title>
        <authorList>
            <consortium name="The Broad Institute Genomics Platform"/>
            <person name="Cuomo C."/>
            <person name="de Hoog S."/>
            <person name="Gorbushina A."/>
            <person name="Stielow B."/>
            <person name="Teixiera M."/>
            <person name="Abouelleil A."/>
            <person name="Chapman S.B."/>
            <person name="Priest M."/>
            <person name="Young S.K."/>
            <person name="Wortman J."/>
            <person name="Nusbaum C."/>
            <person name="Birren B."/>
        </authorList>
    </citation>
    <scope>NUCLEOTIDE SEQUENCE [LARGE SCALE GENOMIC DNA]</scope>
    <source>
        <strain evidence="7 8">CBS 118157</strain>
    </source>
</reference>
<gene>
    <name evidence="7" type="ORF">PV05_01557</name>
</gene>
<dbReference type="InterPro" id="IPR050641">
    <property type="entry name" value="RIFMO-like"/>
</dbReference>
<keyword evidence="2" id="KW-0285">Flavoprotein</keyword>
<evidence type="ECO:0000256" key="2">
    <source>
        <dbReference type="ARBA" id="ARBA00022630"/>
    </source>
</evidence>
<evidence type="ECO:0000256" key="4">
    <source>
        <dbReference type="ARBA" id="ARBA00023002"/>
    </source>
</evidence>
<feature type="compositionally biased region" description="Polar residues" evidence="5">
    <location>
        <begin position="669"/>
        <end position="680"/>
    </location>
</feature>
<dbReference type="InterPro" id="IPR036188">
    <property type="entry name" value="FAD/NAD-bd_sf"/>
</dbReference>
<accession>A0A0D2DGK5</accession>
<dbReference type="AlphaFoldDB" id="A0A0D2DGK5"/>